<dbReference type="CDD" id="cd20071">
    <property type="entry name" value="SET_SMYD"/>
    <property type="match status" value="1"/>
</dbReference>
<dbReference type="PANTHER" id="PTHR47332:SF4">
    <property type="entry name" value="SET DOMAIN-CONTAINING PROTEIN 5"/>
    <property type="match status" value="1"/>
</dbReference>
<name>A0A0G4PAN9_PENC3</name>
<proteinExistence type="predicted"/>
<evidence type="ECO:0000313" key="3">
    <source>
        <dbReference type="Proteomes" id="UP000053732"/>
    </source>
</evidence>
<gene>
    <name evidence="2" type="ORF">PCAMFM013_S009g000274</name>
</gene>
<protein>
    <submittedName>
        <fullName evidence="2">SET domain</fullName>
    </submittedName>
</protein>
<reference evidence="2 3" key="1">
    <citation type="journal article" date="2014" name="Nat. Commun.">
        <title>Multiple recent horizontal transfers of a large genomic region in cheese making fungi.</title>
        <authorList>
            <person name="Cheeseman K."/>
            <person name="Ropars J."/>
            <person name="Renault P."/>
            <person name="Dupont J."/>
            <person name="Gouzy J."/>
            <person name="Branca A."/>
            <person name="Abraham A.L."/>
            <person name="Ceppi M."/>
            <person name="Conseiller E."/>
            <person name="Debuchy R."/>
            <person name="Malagnac F."/>
            <person name="Goarin A."/>
            <person name="Silar P."/>
            <person name="Lacoste S."/>
            <person name="Sallet E."/>
            <person name="Bensimon A."/>
            <person name="Giraud T."/>
            <person name="Brygoo Y."/>
        </authorList>
    </citation>
    <scope>NUCLEOTIDE SEQUENCE [LARGE SCALE GENOMIC DNA]</scope>
    <source>
        <strain evidence="3">FM 013</strain>
    </source>
</reference>
<dbReference type="PANTHER" id="PTHR47332">
    <property type="entry name" value="SET DOMAIN-CONTAINING PROTEIN 5"/>
    <property type="match status" value="1"/>
</dbReference>
<feature type="domain" description="SET" evidence="1">
    <location>
        <begin position="22"/>
        <end position="172"/>
    </location>
</feature>
<dbReference type="SUPFAM" id="SSF82199">
    <property type="entry name" value="SET domain"/>
    <property type="match status" value="1"/>
</dbReference>
<dbReference type="STRING" id="1429867.A0A0G4PAN9"/>
<evidence type="ECO:0000259" key="1">
    <source>
        <dbReference type="PROSITE" id="PS50280"/>
    </source>
</evidence>
<dbReference type="Pfam" id="PF00856">
    <property type="entry name" value="SET"/>
    <property type="match status" value="1"/>
</dbReference>
<organism evidence="2 3">
    <name type="scientific">Penicillium camemberti (strain FM 013)</name>
    <dbReference type="NCBI Taxonomy" id="1429867"/>
    <lineage>
        <taxon>Eukaryota</taxon>
        <taxon>Fungi</taxon>
        <taxon>Dikarya</taxon>
        <taxon>Ascomycota</taxon>
        <taxon>Pezizomycotina</taxon>
        <taxon>Eurotiomycetes</taxon>
        <taxon>Eurotiomycetidae</taxon>
        <taxon>Eurotiales</taxon>
        <taxon>Aspergillaceae</taxon>
        <taxon>Penicillium</taxon>
    </lineage>
</organism>
<dbReference type="SMART" id="SM00317">
    <property type="entry name" value="SET"/>
    <property type="match status" value="1"/>
</dbReference>
<dbReference type="Proteomes" id="UP000053732">
    <property type="component" value="Unassembled WGS sequence"/>
</dbReference>
<dbReference type="EMBL" id="HG793142">
    <property type="protein sequence ID" value="CRL23334.1"/>
    <property type="molecule type" value="Genomic_DNA"/>
</dbReference>
<keyword evidence="3" id="KW-1185">Reference proteome</keyword>
<dbReference type="InterPro" id="IPR053185">
    <property type="entry name" value="SET_domain_protein"/>
</dbReference>
<dbReference type="PROSITE" id="PS50280">
    <property type="entry name" value="SET"/>
    <property type="match status" value="1"/>
</dbReference>
<sequence length="329" mass="37697">MNNNETEKGNPGQALVLLDADHLIEFKESPQKGVGVFAKTNIPRGTRVISEQALLEVDLETVTLKNIVPAFERLPPSQQESYLQLHGYESDLLKVAVKYDIGKSWQELPELHRKVLSIYAVNAFGCVFFLGSRINHSCIPNSTFAYNESLKEETFHVIRDIMAGEELTVMYIDGINRTQSQRQAELDKWGFQCTCPAFEDTSQGRQRDKKRAELFILDQKPAKTHFHTEGSCRRGLQIVQRMAAIQKSEGLVNRQLRISYYDAARYCLELKEHRMALLWAEKVLEVDLYCVGEDYPEYKKVLLIVEEMRNAVHGSKPLSESSLEYFMRG</sequence>
<dbReference type="InterPro" id="IPR046341">
    <property type="entry name" value="SET_dom_sf"/>
</dbReference>
<evidence type="ECO:0000313" key="2">
    <source>
        <dbReference type="EMBL" id="CRL23334.1"/>
    </source>
</evidence>
<dbReference type="AlphaFoldDB" id="A0A0G4PAN9"/>
<dbReference type="InterPro" id="IPR001214">
    <property type="entry name" value="SET_dom"/>
</dbReference>
<accession>A0A0G4PAN9</accession>
<dbReference type="Gene3D" id="2.170.270.10">
    <property type="entry name" value="SET domain"/>
    <property type="match status" value="1"/>
</dbReference>